<dbReference type="PANTHER" id="PTHR43420">
    <property type="entry name" value="ACETYLTRANSFERASE"/>
    <property type="match status" value="1"/>
</dbReference>
<reference evidence="4 5" key="1">
    <citation type="journal article" date="2016" name="Nat. Commun.">
        <title>Thousands of microbial genomes shed light on interconnected biogeochemical processes in an aquifer system.</title>
        <authorList>
            <person name="Anantharaman K."/>
            <person name="Brown C.T."/>
            <person name="Hug L.A."/>
            <person name="Sharon I."/>
            <person name="Castelle C.J."/>
            <person name="Probst A.J."/>
            <person name="Thomas B.C."/>
            <person name="Singh A."/>
            <person name="Wilkins M.J."/>
            <person name="Karaoz U."/>
            <person name="Brodie E.L."/>
            <person name="Williams K.H."/>
            <person name="Hubbard S.S."/>
            <person name="Banfield J.F."/>
        </authorList>
    </citation>
    <scope>NUCLEOTIDE SEQUENCE [LARGE SCALE GENOMIC DNA]</scope>
</reference>
<keyword evidence="2" id="KW-0012">Acyltransferase</keyword>
<evidence type="ECO:0000259" key="3">
    <source>
        <dbReference type="PROSITE" id="PS51186"/>
    </source>
</evidence>
<name>A0A1F6F439_9BACT</name>
<sequence length="182" mass="20594">MGYWQSTIPAAATIAPATQFDIRVAGWRDFGALATLQKKIVREAEHLAATGKDRKEPLLYALAKAILHRKRVHTIVAEEEGKFVGYITIVFGKFQRVRETAYIVVGVLASHRGRGIGTQLLSRAEDHARDRGMHRVELEVFETNDSAVRLYEKLGYVIEGRRREAVRTDEGYTDIIWMGKLL</sequence>
<dbReference type="STRING" id="1798512.A3A39_04100"/>
<evidence type="ECO:0000256" key="1">
    <source>
        <dbReference type="ARBA" id="ARBA00022679"/>
    </source>
</evidence>
<evidence type="ECO:0000256" key="2">
    <source>
        <dbReference type="ARBA" id="ARBA00023315"/>
    </source>
</evidence>
<evidence type="ECO:0000313" key="4">
    <source>
        <dbReference type="EMBL" id="OGG80642.1"/>
    </source>
</evidence>
<dbReference type="SUPFAM" id="SSF55729">
    <property type="entry name" value="Acyl-CoA N-acyltransferases (Nat)"/>
    <property type="match status" value="1"/>
</dbReference>
<dbReference type="Proteomes" id="UP000177372">
    <property type="component" value="Unassembled WGS sequence"/>
</dbReference>
<feature type="domain" description="N-acetyltransferase" evidence="3">
    <location>
        <begin position="20"/>
        <end position="182"/>
    </location>
</feature>
<comment type="caution">
    <text evidence="4">The sequence shown here is derived from an EMBL/GenBank/DDBJ whole genome shotgun (WGS) entry which is preliminary data.</text>
</comment>
<dbReference type="AlphaFoldDB" id="A0A1F6F439"/>
<dbReference type="Pfam" id="PF00583">
    <property type="entry name" value="Acetyltransf_1"/>
    <property type="match status" value="1"/>
</dbReference>
<dbReference type="Gene3D" id="3.40.630.30">
    <property type="match status" value="1"/>
</dbReference>
<protein>
    <recommendedName>
        <fullName evidence="3">N-acetyltransferase domain-containing protein</fullName>
    </recommendedName>
</protein>
<proteinExistence type="predicted"/>
<dbReference type="InterPro" id="IPR050680">
    <property type="entry name" value="YpeA/RimI_acetyltransf"/>
</dbReference>
<dbReference type="InterPro" id="IPR000182">
    <property type="entry name" value="GNAT_dom"/>
</dbReference>
<keyword evidence="1" id="KW-0808">Transferase</keyword>
<organism evidence="4 5">
    <name type="scientific">Candidatus Kaiserbacteria bacterium RIFCSPLOWO2_01_FULL_54_13</name>
    <dbReference type="NCBI Taxonomy" id="1798512"/>
    <lineage>
        <taxon>Bacteria</taxon>
        <taxon>Candidatus Kaiseribacteriota</taxon>
    </lineage>
</organism>
<dbReference type="EMBL" id="MFLZ01000003">
    <property type="protein sequence ID" value="OGG80642.1"/>
    <property type="molecule type" value="Genomic_DNA"/>
</dbReference>
<dbReference type="GO" id="GO:0016747">
    <property type="term" value="F:acyltransferase activity, transferring groups other than amino-acyl groups"/>
    <property type="evidence" value="ECO:0007669"/>
    <property type="project" value="InterPro"/>
</dbReference>
<gene>
    <name evidence="4" type="ORF">A3A39_04100</name>
</gene>
<accession>A0A1F6F439</accession>
<dbReference type="PANTHER" id="PTHR43420:SF12">
    <property type="entry name" value="N-ACETYLTRANSFERASE DOMAIN-CONTAINING PROTEIN"/>
    <property type="match status" value="1"/>
</dbReference>
<dbReference type="InterPro" id="IPR016181">
    <property type="entry name" value="Acyl_CoA_acyltransferase"/>
</dbReference>
<dbReference type="PROSITE" id="PS51186">
    <property type="entry name" value="GNAT"/>
    <property type="match status" value="1"/>
</dbReference>
<dbReference type="CDD" id="cd04301">
    <property type="entry name" value="NAT_SF"/>
    <property type="match status" value="1"/>
</dbReference>
<evidence type="ECO:0000313" key="5">
    <source>
        <dbReference type="Proteomes" id="UP000177372"/>
    </source>
</evidence>